<evidence type="ECO:0000313" key="3">
    <source>
        <dbReference type="Proteomes" id="UP000789375"/>
    </source>
</evidence>
<feature type="region of interest" description="Disordered" evidence="1">
    <location>
        <begin position="51"/>
        <end position="79"/>
    </location>
</feature>
<name>A0A9N9NFB6_FUNMO</name>
<dbReference type="AlphaFoldDB" id="A0A9N9NFB6"/>
<organism evidence="2 3">
    <name type="scientific">Funneliformis mosseae</name>
    <name type="common">Endomycorrhizal fungus</name>
    <name type="synonym">Glomus mosseae</name>
    <dbReference type="NCBI Taxonomy" id="27381"/>
    <lineage>
        <taxon>Eukaryota</taxon>
        <taxon>Fungi</taxon>
        <taxon>Fungi incertae sedis</taxon>
        <taxon>Mucoromycota</taxon>
        <taxon>Glomeromycotina</taxon>
        <taxon>Glomeromycetes</taxon>
        <taxon>Glomerales</taxon>
        <taxon>Glomeraceae</taxon>
        <taxon>Funneliformis</taxon>
    </lineage>
</organism>
<sequence length="102" mass="11891">FIESSNTYFHLTLIPKRWYKDKYINLNDTYSNETITSNGQNDQNDLLKRQLKGRPSTKQLKPSVEKSDSKGKGRGEQAISDRCHKCDLCEKYSHYHNTYSKG</sequence>
<dbReference type="Proteomes" id="UP000789375">
    <property type="component" value="Unassembled WGS sequence"/>
</dbReference>
<gene>
    <name evidence="2" type="ORF">FMOSSE_LOCUS15706</name>
</gene>
<keyword evidence="3" id="KW-1185">Reference proteome</keyword>
<accession>A0A9N9NFB6</accession>
<protein>
    <submittedName>
        <fullName evidence="2">7799_t:CDS:1</fullName>
    </submittedName>
</protein>
<proteinExistence type="predicted"/>
<evidence type="ECO:0000313" key="2">
    <source>
        <dbReference type="EMBL" id="CAG8732420.1"/>
    </source>
</evidence>
<reference evidence="2" key="1">
    <citation type="submission" date="2021-06" db="EMBL/GenBank/DDBJ databases">
        <authorList>
            <person name="Kallberg Y."/>
            <person name="Tangrot J."/>
            <person name="Rosling A."/>
        </authorList>
    </citation>
    <scope>NUCLEOTIDE SEQUENCE</scope>
    <source>
        <strain evidence="2">87-6 pot B 2015</strain>
    </source>
</reference>
<evidence type="ECO:0000256" key="1">
    <source>
        <dbReference type="SAM" id="MobiDB-lite"/>
    </source>
</evidence>
<dbReference type="EMBL" id="CAJVPP010017390">
    <property type="protein sequence ID" value="CAG8732420.1"/>
    <property type="molecule type" value="Genomic_DNA"/>
</dbReference>
<feature type="non-terminal residue" evidence="2">
    <location>
        <position position="102"/>
    </location>
</feature>
<feature type="compositionally biased region" description="Basic and acidic residues" evidence="1">
    <location>
        <begin position="63"/>
        <end position="79"/>
    </location>
</feature>
<comment type="caution">
    <text evidence="2">The sequence shown here is derived from an EMBL/GenBank/DDBJ whole genome shotgun (WGS) entry which is preliminary data.</text>
</comment>